<evidence type="ECO:0000313" key="3">
    <source>
        <dbReference type="Proteomes" id="UP000492821"/>
    </source>
</evidence>
<dbReference type="SUPFAM" id="SSF53474">
    <property type="entry name" value="alpha/beta-Hydrolases"/>
    <property type="match status" value="1"/>
</dbReference>
<protein>
    <submittedName>
        <fullName evidence="4">Lipase_3 domain-containing protein</fullName>
    </submittedName>
</protein>
<keyword evidence="1" id="KW-0732">Signal</keyword>
<dbReference type="AlphaFoldDB" id="A0A7E4VXJ2"/>
<name>A0A7E4VXJ2_PANRE</name>
<organism evidence="3 4">
    <name type="scientific">Panagrellus redivivus</name>
    <name type="common">Microworm</name>
    <dbReference type="NCBI Taxonomy" id="6233"/>
    <lineage>
        <taxon>Eukaryota</taxon>
        <taxon>Metazoa</taxon>
        <taxon>Ecdysozoa</taxon>
        <taxon>Nematoda</taxon>
        <taxon>Chromadorea</taxon>
        <taxon>Rhabditida</taxon>
        <taxon>Tylenchina</taxon>
        <taxon>Panagrolaimomorpha</taxon>
        <taxon>Panagrolaimoidea</taxon>
        <taxon>Panagrolaimidae</taxon>
        <taxon>Panagrellus</taxon>
    </lineage>
</organism>
<feature type="chain" id="PRO_5029001792" evidence="1">
    <location>
        <begin position="19"/>
        <end position="360"/>
    </location>
</feature>
<dbReference type="InterPro" id="IPR029058">
    <property type="entry name" value="AB_hydrolase_fold"/>
</dbReference>
<proteinExistence type="predicted"/>
<keyword evidence="3" id="KW-1185">Reference proteome</keyword>
<feature type="signal peptide" evidence="1">
    <location>
        <begin position="1"/>
        <end position="18"/>
    </location>
</feature>
<evidence type="ECO:0000256" key="1">
    <source>
        <dbReference type="SAM" id="SignalP"/>
    </source>
</evidence>
<evidence type="ECO:0000313" key="4">
    <source>
        <dbReference type="WBParaSite" id="Pan_g4656.t1"/>
    </source>
</evidence>
<dbReference type="Gene3D" id="3.40.50.1820">
    <property type="entry name" value="alpha/beta hydrolase"/>
    <property type="match status" value="1"/>
</dbReference>
<reference evidence="3" key="1">
    <citation type="journal article" date="2013" name="Genetics">
        <title>The draft genome and transcriptome of Panagrellus redivivus are shaped by the harsh demands of a free-living lifestyle.</title>
        <authorList>
            <person name="Srinivasan J."/>
            <person name="Dillman A.R."/>
            <person name="Macchietto M.G."/>
            <person name="Heikkinen L."/>
            <person name="Lakso M."/>
            <person name="Fracchia K.M."/>
            <person name="Antoshechkin I."/>
            <person name="Mortazavi A."/>
            <person name="Wong G."/>
            <person name="Sternberg P.W."/>
        </authorList>
    </citation>
    <scope>NUCLEOTIDE SEQUENCE [LARGE SCALE GENOMIC DNA]</scope>
    <source>
        <strain evidence="3">MT8872</strain>
    </source>
</reference>
<dbReference type="Pfam" id="PF01764">
    <property type="entry name" value="Lipase_3"/>
    <property type="match status" value="1"/>
</dbReference>
<dbReference type="PANTHER" id="PTHR45908">
    <property type="entry name" value="PROTEIN CBG11750-RELATED"/>
    <property type="match status" value="1"/>
</dbReference>
<dbReference type="Proteomes" id="UP000492821">
    <property type="component" value="Unassembled WGS sequence"/>
</dbReference>
<sequence>MRLLAALIGLAFCSSTVALLANGCSSLSTCQQCTGGACGNACTWCASTNACVQYLFNLCPLTSQVASAYNCPWSVSSSLEYNATLASNDAMNFLCAGNEESADAVQIALSKEYSEVEVLGLYTVPCMNSSVWSLFGAATSSSHCGAYVVIVNSTSTIAVVFTDNTSTFELVTKLSNIFAVPAFVNVTGVTGTVYDLFANPLVSLLKAGLATDIQTAMTDYPDYNLLVVGYSIGGSLASIASALIVTTMKPDSFSGSVSVYTLGQPRTGTAAYAEFHDSVAPATFRIISGLDPVPMLPTTLFVTNPPFHHRFEVWYNSTTSDSEYTMFHMAEDPSGRASALFGNITDHAYYFGRNVDTCRL</sequence>
<evidence type="ECO:0000259" key="2">
    <source>
        <dbReference type="Pfam" id="PF01764"/>
    </source>
</evidence>
<dbReference type="GO" id="GO:0006629">
    <property type="term" value="P:lipid metabolic process"/>
    <property type="evidence" value="ECO:0007669"/>
    <property type="project" value="InterPro"/>
</dbReference>
<dbReference type="InterPro" id="IPR002921">
    <property type="entry name" value="Fungal_lipase-type"/>
</dbReference>
<dbReference type="CDD" id="cd00519">
    <property type="entry name" value="Lipase_3"/>
    <property type="match status" value="1"/>
</dbReference>
<accession>A0A7E4VXJ2</accession>
<reference evidence="4" key="2">
    <citation type="submission" date="2020-10" db="UniProtKB">
        <authorList>
            <consortium name="WormBaseParasite"/>
        </authorList>
    </citation>
    <scope>IDENTIFICATION</scope>
</reference>
<feature type="domain" description="Fungal lipase-type" evidence="2">
    <location>
        <begin position="159"/>
        <end position="299"/>
    </location>
</feature>
<dbReference type="WBParaSite" id="Pan_g4656.t1">
    <property type="protein sequence ID" value="Pan_g4656.t1"/>
    <property type="gene ID" value="Pan_g4656"/>
</dbReference>